<sequence length="70" mass="7915">MTMPEDEAAKTFQEFDYDGDGYVTAMEFKLAMTARREQVTGDEIDSIFGHADQDNDGKINQAEFTKAWNA</sequence>
<evidence type="ECO:0000259" key="3">
    <source>
        <dbReference type="PROSITE" id="PS50222"/>
    </source>
</evidence>
<dbReference type="Pfam" id="PF13499">
    <property type="entry name" value="EF-hand_7"/>
    <property type="match status" value="1"/>
</dbReference>
<dbReference type="InterPro" id="IPR002048">
    <property type="entry name" value="EF_hand_dom"/>
</dbReference>
<dbReference type="InterPro" id="IPR018247">
    <property type="entry name" value="EF_Hand_1_Ca_BS"/>
</dbReference>
<organism evidence="4 5">
    <name type="scientific">Actinoallomurus bryophytorum</name>
    <dbReference type="NCBI Taxonomy" id="1490222"/>
    <lineage>
        <taxon>Bacteria</taxon>
        <taxon>Bacillati</taxon>
        <taxon>Actinomycetota</taxon>
        <taxon>Actinomycetes</taxon>
        <taxon>Streptosporangiales</taxon>
        <taxon>Thermomonosporaceae</taxon>
        <taxon>Actinoallomurus</taxon>
    </lineage>
</organism>
<reference evidence="4 5" key="1">
    <citation type="submission" date="2019-06" db="EMBL/GenBank/DDBJ databases">
        <title>Sequencing the genomes of 1000 actinobacteria strains.</title>
        <authorList>
            <person name="Klenk H.-P."/>
        </authorList>
    </citation>
    <scope>NUCLEOTIDE SEQUENCE [LARGE SCALE GENOMIC DNA]</scope>
    <source>
        <strain evidence="4 5">DSM 102200</strain>
    </source>
</reference>
<evidence type="ECO:0000313" key="5">
    <source>
        <dbReference type="Proteomes" id="UP000316096"/>
    </source>
</evidence>
<comment type="caution">
    <text evidence="4">The sequence shown here is derived from an EMBL/GenBank/DDBJ whole genome shotgun (WGS) entry which is preliminary data.</text>
</comment>
<dbReference type="SUPFAM" id="SSF47473">
    <property type="entry name" value="EF-hand"/>
    <property type="match status" value="1"/>
</dbReference>
<dbReference type="FunFam" id="1.10.238.10:FF:000003">
    <property type="entry name" value="Calmodulin A"/>
    <property type="match status" value="1"/>
</dbReference>
<dbReference type="Proteomes" id="UP000316096">
    <property type="component" value="Unassembled WGS sequence"/>
</dbReference>
<accession>A0A543C1D4</accession>
<protein>
    <submittedName>
        <fullName evidence="4">EF hand domain-containing protein</fullName>
    </submittedName>
</protein>
<dbReference type="Gene3D" id="1.10.238.10">
    <property type="entry name" value="EF-hand"/>
    <property type="match status" value="1"/>
</dbReference>
<dbReference type="PROSITE" id="PS50222">
    <property type="entry name" value="EF_HAND_2"/>
    <property type="match status" value="2"/>
</dbReference>
<dbReference type="CDD" id="cd00051">
    <property type="entry name" value="EFh"/>
    <property type="match status" value="1"/>
</dbReference>
<keyword evidence="5" id="KW-1185">Reference proteome</keyword>
<dbReference type="AlphaFoldDB" id="A0A543C1D4"/>
<evidence type="ECO:0000313" key="4">
    <source>
        <dbReference type="EMBL" id="TQL90897.1"/>
    </source>
</evidence>
<dbReference type="InterPro" id="IPR011992">
    <property type="entry name" value="EF-hand-dom_pair"/>
</dbReference>
<feature type="domain" description="EF-hand" evidence="3">
    <location>
        <begin position="3"/>
        <end position="38"/>
    </location>
</feature>
<proteinExistence type="predicted"/>
<gene>
    <name evidence="4" type="ORF">FB559_8214</name>
</gene>
<evidence type="ECO:0000256" key="1">
    <source>
        <dbReference type="ARBA" id="ARBA00022737"/>
    </source>
</evidence>
<feature type="domain" description="EF-hand" evidence="3">
    <location>
        <begin position="39"/>
        <end position="70"/>
    </location>
</feature>
<keyword evidence="1" id="KW-0677">Repeat</keyword>
<evidence type="ECO:0000256" key="2">
    <source>
        <dbReference type="SAM" id="MobiDB-lite"/>
    </source>
</evidence>
<dbReference type="GO" id="GO:0005509">
    <property type="term" value="F:calcium ion binding"/>
    <property type="evidence" value="ECO:0007669"/>
    <property type="project" value="InterPro"/>
</dbReference>
<dbReference type="EMBL" id="VFOZ01000002">
    <property type="protein sequence ID" value="TQL90897.1"/>
    <property type="molecule type" value="Genomic_DNA"/>
</dbReference>
<feature type="region of interest" description="Disordered" evidence="2">
    <location>
        <begin position="48"/>
        <end position="70"/>
    </location>
</feature>
<dbReference type="PROSITE" id="PS00018">
    <property type="entry name" value="EF_HAND_1"/>
    <property type="match status" value="2"/>
</dbReference>
<dbReference type="SMART" id="SM00054">
    <property type="entry name" value="EFh"/>
    <property type="match status" value="2"/>
</dbReference>
<name>A0A543C1D4_9ACTN</name>